<dbReference type="GO" id="GO:0000155">
    <property type="term" value="F:phosphorelay sensor kinase activity"/>
    <property type="evidence" value="ECO:0007669"/>
    <property type="project" value="InterPro"/>
</dbReference>
<dbReference type="Gene3D" id="1.10.287.130">
    <property type="match status" value="1"/>
</dbReference>
<evidence type="ECO:0000313" key="14">
    <source>
        <dbReference type="EMBL" id="QJR37316.1"/>
    </source>
</evidence>
<dbReference type="InterPro" id="IPR000700">
    <property type="entry name" value="PAS-assoc_C"/>
</dbReference>
<name>A0A6M4IUZ7_9BACT</name>
<dbReference type="RefSeq" id="WP_171226750.1">
    <property type="nucleotide sequence ID" value="NZ_CP053085.1"/>
</dbReference>
<dbReference type="InterPro" id="IPR000014">
    <property type="entry name" value="PAS"/>
</dbReference>
<dbReference type="GO" id="GO:0005524">
    <property type="term" value="F:ATP binding"/>
    <property type="evidence" value="ECO:0007669"/>
    <property type="project" value="UniProtKB-KW"/>
</dbReference>
<dbReference type="SMART" id="SM00086">
    <property type="entry name" value="PAC"/>
    <property type="match status" value="2"/>
</dbReference>
<keyword evidence="15" id="KW-1185">Reference proteome</keyword>
<evidence type="ECO:0000256" key="5">
    <source>
        <dbReference type="ARBA" id="ARBA00022741"/>
    </source>
</evidence>
<dbReference type="InterPro" id="IPR036890">
    <property type="entry name" value="HATPase_C_sf"/>
</dbReference>
<dbReference type="PRINTS" id="PR00344">
    <property type="entry name" value="BCTRLSENSOR"/>
</dbReference>
<evidence type="ECO:0000256" key="2">
    <source>
        <dbReference type="ARBA" id="ARBA00012438"/>
    </source>
</evidence>
<dbReference type="Pfam" id="PF02518">
    <property type="entry name" value="HATPase_c"/>
    <property type="match status" value="1"/>
</dbReference>
<dbReference type="InterPro" id="IPR004358">
    <property type="entry name" value="Sig_transdc_His_kin-like_C"/>
</dbReference>
<evidence type="ECO:0000256" key="8">
    <source>
        <dbReference type="ARBA" id="ARBA00023012"/>
    </source>
</evidence>
<dbReference type="SUPFAM" id="SSF47384">
    <property type="entry name" value="Homodimeric domain of signal transducing histidine kinase"/>
    <property type="match status" value="1"/>
</dbReference>
<dbReference type="Gene3D" id="3.30.450.20">
    <property type="entry name" value="PAS domain"/>
    <property type="match status" value="2"/>
</dbReference>
<feature type="modified residue" description="4-aspartylphosphate" evidence="9">
    <location>
        <position position="558"/>
    </location>
</feature>
<dbReference type="PROSITE" id="PS50113">
    <property type="entry name" value="PAC"/>
    <property type="match status" value="2"/>
</dbReference>
<comment type="catalytic activity">
    <reaction evidence="1">
        <text>ATP + protein L-histidine = ADP + protein N-phospho-L-histidine.</text>
        <dbReference type="EC" id="2.7.13.3"/>
    </reaction>
</comment>
<feature type="domain" description="PAS" evidence="12">
    <location>
        <begin position="5"/>
        <end position="75"/>
    </location>
</feature>
<evidence type="ECO:0000256" key="7">
    <source>
        <dbReference type="ARBA" id="ARBA00022840"/>
    </source>
</evidence>
<feature type="domain" description="PAS" evidence="12">
    <location>
        <begin position="142"/>
        <end position="195"/>
    </location>
</feature>
<accession>A0A6M4IUZ7</accession>
<feature type="domain" description="Response regulatory" evidence="11">
    <location>
        <begin position="507"/>
        <end position="623"/>
    </location>
</feature>
<dbReference type="SUPFAM" id="SSF55785">
    <property type="entry name" value="PYP-like sensor domain (PAS domain)"/>
    <property type="match status" value="2"/>
</dbReference>
<dbReference type="InterPro" id="IPR001610">
    <property type="entry name" value="PAC"/>
</dbReference>
<dbReference type="InterPro" id="IPR003661">
    <property type="entry name" value="HisK_dim/P_dom"/>
</dbReference>
<dbReference type="EC" id="2.7.13.3" evidence="2"/>
<dbReference type="InterPro" id="IPR036097">
    <property type="entry name" value="HisK_dim/P_sf"/>
</dbReference>
<evidence type="ECO:0000259" key="10">
    <source>
        <dbReference type="PROSITE" id="PS50109"/>
    </source>
</evidence>
<dbReference type="Proteomes" id="UP000500938">
    <property type="component" value="Chromosome"/>
</dbReference>
<proteinExistence type="predicted"/>
<dbReference type="EMBL" id="CP053085">
    <property type="protein sequence ID" value="QJR37316.1"/>
    <property type="molecule type" value="Genomic_DNA"/>
</dbReference>
<dbReference type="SUPFAM" id="SSF52172">
    <property type="entry name" value="CheY-like"/>
    <property type="match status" value="1"/>
</dbReference>
<evidence type="ECO:0000256" key="4">
    <source>
        <dbReference type="ARBA" id="ARBA00022679"/>
    </source>
</evidence>
<feature type="domain" description="Histidine kinase" evidence="10">
    <location>
        <begin position="266"/>
        <end position="487"/>
    </location>
</feature>
<dbReference type="Gene3D" id="3.40.50.2300">
    <property type="match status" value="1"/>
</dbReference>
<dbReference type="SMART" id="SM00388">
    <property type="entry name" value="HisKA"/>
    <property type="match status" value="1"/>
</dbReference>
<keyword evidence="3 9" id="KW-0597">Phosphoprotein</keyword>
<dbReference type="SMART" id="SM00387">
    <property type="entry name" value="HATPase_c"/>
    <property type="match status" value="1"/>
</dbReference>
<dbReference type="Pfam" id="PF08447">
    <property type="entry name" value="PAS_3"/>
    <property type="match status" value="1"/>
</dbReference>
<dbReference type="SUPFAM" id="SSF55874">
    <property type="entry name" value="ATPase domain of HSP90 chaperone/DNA topoisomerase II/histidine kinase"/>
    <property type="match status" value="1"/>
</dbReference>
<keyword evidence="7" id="KW-0067">ATP-binding</keyword>
<keyword evidence="6" id="KW-0418">Kinase</keyword>
<keyword evidence="4" id="KW-0808">Transferase</keyword>
<evidence type="ECO:0000256" key="1">
    <source>
        <dbReference type="ARBA" id="ARBA00000085"/>
    </source>
</evidence>
<evidence type="ECO:0000259" key="12">
    <source>
        <dbReference type="PROSITE" id="PS50112"/>
    </source>
</evidence>
<dbReference type="CDD" id="cd00130">
    <property type="entry name" value="PAS"/>
    <property type="match status" value="2"/>
</dbReference>
<evidence type="ECO:0000256" key="6">
    <source>
        <dbReference type="ARBA" id="ARBA00022777"/>
    </source>
</evidence>
<dbReference type="InterPro" id="IPR001789">
    <property type="entry name" value="Sig_transdc_resp-reg_receiver"/>
</dbReference>
<dbReference type="PROSITE" id="PS50112">
    <property type="entry name" value="PAS"/>
    <property type="match status" value="2"/>
</dbReference>
<feature type="domain" description="PAC" evidence="13">
    <location>
        <begin position="198"/>
        <end position="246"/>
    </location>
</feature>
<feature type="domain" description="PAC" evidence="13">
    <location>
        <begin position="79"/>
        <end position="131"/>
    </location>
</feature>
<dbReference type="Pfam" id="PF00512">
    <property type="entry name" value="HisKA"/>
    <property type="match status" value="1"/>
</dbReference>
<dbReference type="InterPro" id="IPR035965">
    <property type="entry name" value="PAS-like_dom_sf"/>
</dbReference>
<gene>
    <name evidence="14" type="ORF">HKW67_18280</name>
</gene>
<dbReference type="Pfam" id="PF13426">
    <property type="entry name" value="PAS_9"/>
    <property type="match status" value="1"/>
</dbReference>
<dbReference type="AlphaFoldDB" id="A0A6M4IUZ7"/>
<protein>
    <recommendedName>
        <fullName evidence="2">histidine kinase</fullName>
        <ecNumber evidence="2">2.7.13.3</ecNumber>
    </recommendedName>
</protein>
<evidence type="ECO:0000259" key="11">
    <source>
        <dbReference type="PROSITE" id="PS50110"/>
    </source>
</evidence>
<evidence type="ECO:0000259" key="13">
    <source>
        <dbReference type="PROSITE" id="PS50113"/>
    </source>
</evidence>
<dbReference type="PANTHER" id="PTHR43065:SF46">
    <property type="entry name" value="C4-DICARBOXYLATE TRANSPORT SENSOR PROTEIN DCTB"/>
    <property type="match status" value="1"/>
</dbReference>
<dbReference type="CDD" id="cd00082">
    <property type="entry name" value="HisKA"/>
    <property type="match status" value="1"/>
</dbReference>
<dbReference type="SMART" id="SM00448">
    <property type="entry name" value="REC"/>
    <property type="match status" value="1"/>
</dbReference>
<dbReference type="NCBIfam" id="TIGR00229">
    <property type="entry name" value="sensory_box"/>
    <property type="match status" value="2"/>
</dbReference>
<keyword evidence="8" id="KW-0902">Two-component regulatory system</keyword>
<dbReference type="KEGG" id="ggr:HKW67_18280"/>
<dbReference type="PROSITE" id="PS50109">
    <property type="entry name" value="HIS_KIN"/>
    <property type="match status" value="1"/>
</dbReference>
<dbReference type="Pfam" id="PF00072">
    <property type="entry name" value="Response_reg"/>
    <property type="match status" value="1"/>
</dbReference>
<dbReference type="InterPro" id="IPR011006">
    <property type="entry name" value="CheY-like_superfamily"/>
</dbReference>
<dbReference type="Gene3D" id="3.30.565.10">
    <property type="entry name" value="Histidine kinase-like ATPase, C-terminal domain"/>
    <property type="match status" value="1"/>
</dbReference>
<sequence length="627" mass="69366">MTVSSSDALRQTFRDVAIGMVITDADGQIVQTNDAFCRLLGYDETALCGRSIASLIHADDQAVDSRVLRELLAGVRRSDVITKRFVHASGREVWGSVNLSVIREDDGTPAFIVRMTEDVTERRRMQVERDRFFDLSLDMLSIANYDGWFTHVNPAWTRCLGWTAEELTSRPLIEFVHPDDRDKVFADRKKIFPGQPMRDIENRYRCKDGSYRWLSWSVHPQVDTRQVIGVVRDITEKKRDEAERRLLEARVARAQRMEGIGTLAGGIAHDLNNVLAPILLSIEVLKDELGSDTQREVLETIEASARRGADMVRQVLSYARGVEGQRVTLSMSAVMRDVLRLVRDRLMSDVQIHTSLPEHLWTFAGDSTQIQQVMLNLLLNAKDAMPGGGAITIAARNVDLRSVDIPEPGLPPGAYLQIEVRDTGYGILTEHLDKIFDPFFTTKGIGEGSGLGLSTSHAIVRSHGGFFQVESSLGSGSIFRVSLPASQSSAAPTPDPMPTMPQGAGQCILVIDDEDSIRRLLQTTLRRAGYRVHVASNGSEGVQQFTTHQAEIALVLTDLMMPVMDGIEAIRTIRAIDATMRIVAMSGLATTERRRDALLEGASDFLAKPFSADSLLTTVRAAILSIQ</sequence>
<evidence type="ECO:0000256" key="3">
    <source>
        <dbReference type="ARBA" id="ARBA00022553"/>
    </source>
</evidence>
<dbReference type="PROSITE" id="PS50110">
    <property type="entry name" value="RESPONSE_REGULATORY"/>
    <property type="match status" value="1"/>
</dbReference>
<dbReference type="SMART" id="SM00091">
    <property type="entry name" value="PAS"/>
    <property type="match status" value="2"/>
</dbReference>
<keyword evidence="5" id="KW-0547">Nucleotide-binding</keyword>
<dbReference type="InterPro" id="IPR013655">
    <property type="entry name" value="PAS_fold_3"/>
</dbReference>
<dbReference type="InterPro" id="IPR005467">
    <property type="entry name" value="His_kinase_dom"/>
</dbReference>
<reference evidence="14 15" key="1">
    <citation type="submission" date="2020-05" db="EMBL/GenBank/DDBJ databases">
        <title>Complete genome sequence of Gemmatimonas greenlandica TET16.</title>
        <authorList>
            <person name="Zeng Y."/>
        </authorList>
    </citation>
    <scope>NUCLEOTIDE SEQUENCE [LARGE SCALE GENOMIC DNA]</scope>
    <source>
        <strain evidence="14 15">TET16</strain>
    </source>
</reference>
<dbReference type="InterPro" id="IPR003594">
    <property type="entry name" value="HATPase_dom"/>
</dbReference>
<evidence type="ECO:0000256" key="9">
    <source>
        <dbReference type="PROSITE-ProRule" id="PRU00169"/>
    </source>
</evidence>
<evidence type="ECO:0000313" key="15">
    <source>
        <dbReference type="Proteomes" id="UP000500938"/>
    </source>
</evidence>
<dbReference type="PANTHER" id="PTHR43065">
    <property type="entry name" value="SENSOR HISTIDINE KINASE"/>
    <property type="match status" value="1"/>
</dbReference>
<organism evidence="14 15">
    <name type="scientific">Gemmatimonas groenlandica</name>
    <dbReference type="NCBI Taxonomy" id="2732249"/>
    <lineage>
        <taxon>Bacteria</taxon>
        <taxon>Pseudomonadati</taxon>
        <taxon>Gemmatimonadota</taxon>
        <taxon>Gemmatimonadia</taxon>
        <taxon>Gemmatimonadales</taxon>
        <taxon>Gemmatimonadaceae</taxon>
        <taxon>Gemmatimonas</taxon>
    </lineage>
</organism>
<dbReference type="CDD" id="cd17546">
    <property type="entry name" value="REC_hyHK_CKI1_RcsC-like"/>
    <property type="match status" value="1"/>
</dbReference>